<keyword evidence="4" id="KW-1185">Reference proteome</keyword>
<dbReference type="InterPro" id="IPR025497">
    <property type="entry name" value="PatA-like_N"/>
</dbReference>
<dbReference type="PANTHER" id="PTHR36304">
    <property type="entry name" value="DOMAIN GTPASE-ACTIVATING PROTEIN, PUTATIVE-RELATED-RELATED"/>
    <property type="match status" value="1"/>
</dbReference>
<evidence type="ECO:0000313" key="3">
    <source>
        <dbReference type="EMBL" id="RIE11729.1"/>
    </source>
</evidence>
<feature type="domain" description="PatA-like N-terminal" evidence="1">
    <location>
        <begin position="4"/>
        <end position="92"/>
    </location>
</feature>
<evidence type="ECO:0000259" key="1">
    <source>
        <dbReference type="Pfam" id="PF14332"/>
    </source>
</evidence>
<proteinExistence type="predicted"/>
<comment type="caution">
    <text evidence="2">The sequence shown here is derived from an EMBL/GenBank/DDBJ whole genome shotgun (WGS) entry which is preliminary data.</text>
</comment>
<dbReference type="PANTHER" id="PTHR36304:SF4">
    <property type="entry name" value="DUF4388 DOMAIN-CONTAINING PROTEIN"/>
    <property type="match status" value="1"/>
</dbReference>
<dbReference type="Proteomes" id="UP000266042">
    <property type="component" value="Unassembled WGS sequence"/>
</dbReference>
<dbReference type="RefSeq" id="WP_119087675.1">
    <property type="nucleotide sequence ID" value="NZ_QXIV01000037.1"/>
</dbReference>
<dbReference type="EMBL" id="QXIW01000036">
    <property type="protein sequence ID" value="RIE11551.1"/>
    <property type="molecule type" value="Genomic_DNA"/>
</dbReference>
<dbReference type="AlphaFoldDB" id="A0A398DKS9"/>
<evidence type="ECO:0000313" key="4">
    <source>
        <dbReference type="Proteomes" id="UP000265724"/>
    </source>
</evidence>
<organism evidence="2 5">
    <name type="scientific">Candidatus Cryosericum hinesii</name>
    <dbReference type="NCBI Taxonomy" id="2290915"/>
    <lineage>
        <taxon>Bacteria</taxon>
        <taxon>Pseudomonadati</taxon>
        <taxon>Caldisericota/Cryosericota group</taxon>
        <taxon>Candidatus Cryosericota</taxon>
        <taxon>Candidatus Cryosericia</taxon>
        <taxon>Candidatus Cryosericales</taxon>
        <taxon>Candidatus Cryosericaceae</taxon>
        <taxon>Candidatus Cryosericum</taxon>
    </lineage>
</organism>
<evidence type="ECO:0000313" key="2">
    <source>
        <dbReference type="EMBL" id="RIE11551.1"/>
    </source>
</evidence>
<gene>
    <name evidence="3" type="ORF">SMC2_08615</name>
    <name evidence="2" type="ORF">SMC3_08765</name>
</gene>
<dbReference type="Proteomes" id="UP000265724">
    <property type="component" value="Unassembled WGS sequence"/>
</dbReference>
<evidence type="ECO:0000313" key="5">
    <source>
        <dbReference type="Proteomes" id="UP000266042"/>
    </source>
</evidence>
<dbReference type="Pfam" id="PF14332">
    <property type="entry name" value="DUF4388"/>
    <property type="match status" value="1"/>
</dbReference>
<name>A0A398DKS9_9BACT</name>
<accession>A0A398DKS9</accession>
<dbReference type="EMBL" id="QXIX01000059">
    <property type="protein sequence ID" value="RIE11729.1"/>
    <property type="molecule type" value="Genomic_DNA"/>
</dbReference>
<reference evidence="4 5" key="1">
    <citation type="submission" date="2018-09" db="EMBL/GenBank/DDBJ databases">
        <title>Discovery and Ecogenomic Context for Candidatus Cryosericales, a Global Caldiserica Order Active in Thawing Permafrost.</title>
        <authorList>
            <person name="Martinez M.A."/>
            <person name="Woodcroft B.J."/>
            <person name="Ignacio Espinoza J.C."/>
            <person name="Zayed A."/>
            <person name="Singleton C.M."/>
            <person name="Boyd J."/>
            <person name="Li Y.-F."/>
            <person name="Purvine S."/>
            <person name="Maughan H."/>
            <person name="Hodgkins S.B."/>
            <person name="Anderson D."/>
            <person name="Sederholm M."/>
            <person name="Temperton B."/>
            <person name="Saleska S.R."/>
            <person name="Tyson G.W."/>
            <person name="Rich V.I."/>
        </authorList>
    </citation>
    <scope>NUCLEOTIDE SEQUENCE [LARGE SCALE GENOMIC DNA]</scope>
    <source>
        <strain evidence="3 4">SMC2</strain>
        <strain evidence="2 5">SMC3</strain>
    </source>
</reference>
<protein>
    <submittedName>
        <fullName evidence="2">DUF4388 domain-containing protein</fullName>
    </submittedName>
</protein>
<sequence length="198" mass="20988">MELRGTLKDFSLEAILGLIRNGHKTGTLRLVVTTPVAMQRRVDLSFLGGEIASVQCGSLRGVDALREAAICGEGSFEFTIDSTLSPQDETVPIAMDVALATIDEARNAMKSLGAALPSTGVAFSHDVPADNTVHISVEEFRLLAVMHDGMTLNDLIATNAASTVDSMRIVRQLVERGLLVASPEKTNQAIAGLGERTG</sequence>